<keyword evidence="4" id="KW-1003">Cell membrane</keyword>
<feature type="transmembrane region" description="Helical" evidence="8">
    <location>
        <begin position="269"/>
        <end position="290"/>
    </location>
</feature>
<feature type="transmembrane region" description="Helical" evidence="8">
    <location>
        <begin position="169"/>
        <end position="189"/>
    </location>
</feature>
<keyword evidence="3" id="KW-0813">Transport</keyword>
<evidence type="ECO:0000313" key="10">
    <source>
        <dbReference type="EMBL" id="MBW4565496.1"/>
    </source>
</evidence>
<feature type="transmembrane region" description="Helical" evidence="8">
    <location>
        <begin position="357"/>
        <end position="380"/>
    </location>
</feature>
<feature type="transmembrane region" description="Helical" evidence="8">
    <location>
        <begin position="81"/>
        <end position="100"/>
    </location>
</feature>
<evidence type="ECO:0000256" key="3">
    <source>
        <dbReference type="ARBA" id="ARBA00022448"/>
    </source>
</evidence>
<keyword evidence="6 8" id="KW-1133">Transmembrane helix</keyword>
<evidence type="ECO:0000313" key="11">
    <source>
        <dbReference type="Proteomes" id="UP000715781"/>
    </source>
</evidence>
<dbReference type="PANTHER" id="PTHR42718">
    <property type="entry name" value="MAJOR FACILITATOR SUPERFAMILY MULTIDRUG TRANSPORTER MFSC"/>
    <property type="match status" value="1"/>
</dbReference>
<feature type="transmembrane region" description="Helical" evidence="8">
    <location>
        <begin position="139"/>
        <end position="157"/>
    </location>
</feature>
<dbReference type="Gene3D" id="1.20.1720.10">
    <property type="entry name" value="Multidrug resistance protein D"/>
    <property type="match status" value="1"/>
</dbReference>
<protein>
    <submittedName>
        <fullName evidence="10">DHA2 family efflux MFS transporter permease subunit</fullName>
    </submittedName>
</protein>
<evidence type="ECO:0000256" key="2">
    <source>
        <dbReference type="ARBA" id="ARBA00008537"/>
    </source>
</evidence>
<dbReference type="InterPro" id="IPR020846">
    <property type="entry name" value="MFS_dom"/>
</dbReference>
<dbReference type="AlphaFoldDB" id="A0A951Q528"/>
<reference evidence="10" key="2">
    <citation type="journal article" date="2022" name="Microbiol. Resour. Announc.">
        <title>Metagenome Sequencing to Explore Phylogenomics of Terrestrial Cyanobacteria.</title>
        <authorList>
            <person name="Ward R.D."/>
            <person name="Stajich J.E."/>
            <person name="Johansen J.R."/>
            <person name="Huntemann M."/>
            <person name="Clum A."/>
            <person name="Foster B."/>
            <person name="Foster B."/>
            <person name="Roux S."/>
            <person name="Palaniappan K."/>
            <person name="Varghese N."/>
            <person name="Mukherjee S."/>
            <person name="Reddy T.B.K."/>
            <person name="Daum C."/>
            <person name="Copeland A."/>
            <person name="Chen I.A."/>
            <person name="Ivanova N.N."/>
            <person name="Kyrpides N.C."/>
            <person name="Shapiro N."/>
            <person name="Eloe-Fadrosh E.A."/>
            <person name="Pietrasiak N."/>
        </authorList>
    </citation>
    <scope>NUCLEOTIDE SEQUENCE</scope>
    <source>
        <strain evidence="10">JT2-VF2</strain>
    </source>
</reference>
<feature type="transmembrane region" description="Helical" evidence="8">
    <location>
        <begin position="14"/>
        <end position="38"/>
    </location>
</feature>
<evidence type="ECO:0000256" key="8">
    <source>
        <dbReference type="SAM" id="Phobius"/>
    </source>
</evidence>
<gene>
    <name evidence="10" type="ORF">KME32_31305</name>
</gene>
<proteinExistence type="inferred from homology"/>
<organism evidence="10 11">
    <name type="scientific">Mojavia pulchra JT2-VF2</name>
    <dbReference type="NCBI Taxonomy" id="287848"/>
    <lineage>
        <taxon>Bacteria</taxon>
        <taxon>Bacillati</taxon>
        <taxon>Cyanobacteriota</taxon>
        <taxon>Cyanophyceae</taxon>
        <taxon>Nostocales</taxon>
        <taxon>Nostocaceae</taxon>
    </lineage>
</organism>
<keyword evidence="5 8" id="KW-0812">Transmembrane</keyword>
<dbReference type="GO" id="GO:0005886">
    <property type="term" value="C:plasma membrane"/>
    <property type="evidence" value="ECO:0007669"/>
    <property type="project" value="UniProtKB-SubCell"/>
</dbReference>
<dbReference type="CDD" id="cd17321">
    <property type="entry name" value="MFS_MMR_MDR_like"/>
    <property type="match status" value="1"/>
</dbReference>
<dbReference type="NCBIfam" id="TIGR00711">
    <property type="entry name" value="efflux_EmrB"/>
    <property type="match status" value="1"/>
</dbReference>
<evidence type="ECO:0000256" key="7">
    <source>
        <dbReference type="ARBA" id="ARBA00023136"/>
    </source>
</evidence>
<dbReference type="InterPro" id="IPR004638">
    <property type="entry name" value="EmrB-like"/>
</dbReference>
<dbReference type="SUPFAM" id="SSF103473">
    <property type="entry name" value="MFS general substrate transporter"/>
    <property type="match status" value="1"/>
</dbReference>
<dbReference type="PANTHER" id="PTHR42718:SF9">
    <property type="entry name" value="MAJOR FACILITATOR SUPERFAMILY MULTIDRUG TRANSPORTER MFSC"/>
    <property type="match status" value="1"/>
</dbReference>
<dbReference type="PROSITE" id="PS50850">
    <property type="entry name" value="MFS"/>
    <property type="match status" value="1"/>
</dbReference>
<feature type="transmembrane region" description="Helical" evidence="8">
    <location>
        <begin position="50"/>
        <end position="69"/>
    </location>
</feature>
<dbReference type="InterPro" id="IPR005829">
    <property type="entry name" value="Sugar_transporter_CS"/>
</dbReference>
<comment type="subcellular location">
    <subcellularLocation>
        <location evidence="1">Cell membrane</location>
        <topology evidence="1">Multi-pass membrane protein</topology>
    </subcellularLocation>
</comment>
<keyword evidence="7 8" id="KW-0472">Membrane</keyword>
<dbReference type="InterPro" id="IPR011701">
    <property type="entry name" value="MFS"/>
</dbReference>
<name>A0A951Q528_9NOST</name>
<dbReference type="PROSITE" id="PS00216">
    <property type="entry name" value="SUGAR_TRANSPORT_1"/>
    <property type="match status" value="1"/>
</dbReference>
<dbReference type="InterPro" id="IPR036259">
    <property type="entry name" value="MFS_trans_sf"/>
</dbReference>
<reference evidence="10" key="1">
    <citation type="submission" date="2021-05" db="EMBL/GenBank/DDBJ databases">
        <authorList>
            <person name="Pietrasiak N."/>
            <person name="Ward R."/>
            <person name="Stajich J.E."/>
            <person name="Kurbessoian T."/>
        </authorList>
    </citation>
    <scope>NUCLEOTIDE SEQUENCE</scope>
    <source>
        <strain evidence="10">JT2-VF2</strain>
    </source>
</reference>
<dbReference type="GO" id="GO:0022857">
    <property type="term" value="F:transmembrane transporter activity"/>
    <property type="evidence" value="ECO:0007669"/>
    <property type="project" value="InterPro"/>
</dbReference>
<sequence>MEELNQKQSWAERALLLTIGLGAMLAPLNSTMIAVALPRLIATFDTTVTAASWLVTTYLIAMAALQPVAGKLGDRIGRRGLILGGFICFGVVSIGAAVAPNLPTLIFFRLLQAISGAIAIPNGTALVREVVPAHRRATSFGLISALISLAAAIGPPLGGLLVQLAGWQAIFYINIPLVVAAVSLGWWTIPAHGVESSRQSFDFIGALLLAMALSGIAAIFTQSRHSSTLVPNSINLILVVGLIIVFLWHELRHRDPVIQIRFFRHRVFAAANGAVGLSNLAMYVTILALPQLLTQQGSWNDFQVGLVLSALSGTLIISSPFGGRLADQFGRRWPTVAGLALLTIGFVPLAITAGKISLLPLIVCLAIAGTGLGVSMTGLQTSAIEALPPQEAGVAAGVFSTSRYLGSIVGSSLLASLLKSASGEDSRFGAVFLLVASAAFVSFLVSFGLQSRVVLANHQES</sequence>
<comment type="caution">
    <text evidence="10">The sequence shown here is derived from an EMBL/GenBank/DDBJ whole genome shotgun (WGS) entry which is preliminary data.</text>
</comment>
<feature type="transmembrane region" description="Helical" evidence="8">
    <location>
        <begin position="201"/>
        <end position="223"/>
    </location>
</feature>
<feature type="transmembrane region" description="Helical" evidence="8">
    <location>
        <begin position="302"/>
        <end position="321"/>
    </location>
</feature>
<dbReference type="EMBL" id="JAHHHN010000039">
    <property type="protein sequence ID" value="MBW4565496.1"/>
    <property type="molecule type" value="Genomic_DNA"/>
</dbReference>
<evidence type="ECO:0000259" key="9">
    <source>
        <dbReference type="PROSITE" id="PS50850"/>
    </source>
</evidence>
<feature type="transmembrane region" description="Helical" evidence="8">
    <location>
        <begin position="333"/>
        <end position="351"/>
    </location>
</feature>
<dbReference type="Gene3D" id="1.20.1250.20">
    <property type="entry name" value="MFS general substrate transporter like domains"/>
    <property type="match status" value="1"/>
</dbReference>
<evidence type="ECO:0000256" key="6">
    <source>
        <dbReference type="ARBA" id="ARBA00022989"/>
    </source>
</evidence>
<comment type="similarity">
    <text evidence="2">Belongs to the major facilitator superfamily. EmrB family.</text>
</comment>
<dbReference type="Proteomes" id="UP000715781">
    <property type="component" value="Unassembled WGS sequence"/>
</dbReference>
<feature type="domain" description="Major facilitator superfamily (MFS) profile" evidence="9">
    <location>
        <begin position="15"/>
        <end position="454"/>
    </location>
</feature>
<dbReference type="Pfam" id="PF07690">
    <property type="entry name" value="MFS_1"/>
    <property type="match status" value="2"/>
</dbReference>
<feature type="transmembrane region" description="Helical" evidence="8">
    <location>
        <begin position="229"/>
        <end position="248"/>
    </location>
</feature>
<feature type="transmembrane region" description="Helical" evidence="8">
    <location>
        <begin position="106"/>
        <end position="127"/>
    </location>
</feature>
<accession>A0A951Q528</accession>
<feature type="transmembrane region" description="Helical" evidence="8">
    <location>
        <begin position="430"/>
        <end position="449"/>
    </location>
</feature>
<evidence type="ECO:0000256" key="4">
    <source>
        <dbReference type="ARBA" id="ARBA00022475"/>
    </source>
</evidence>
<evidence type="ECO:0000256" key="1">
    <source>
        <dbReference type="ARBA" id="ARBA00004651"/>
    </source>
</evidence>
<evidence type="ECO:0000256" key="5">
    <source>
        <dbReference type="ARBA" id="ARBA00022692"/>
    </source>
</evidence>